<feature type="transmembrane region" description="Helical" evidence="1">
    <location>
        <begin position="236"/>
        <end position="256"/>
    </location>
</feature>
<evidence type="ECO:0000256" key="2">
    <source>
        <dbReference type="SAM" id="SignalP"/>
    </source>
</evidence>
<proteinExistence type="predicted"/>
<keyword evidence="1" id="KW-1133">Transmembrane helix</keyword>
<gene>
    <name evidence="3" type="ORF">Aglo03_40890</name>
</gene>
<dbReference type="Proteomes" id="UP001165042">
    <property type="component" value="Unassembled WGS sequence"/>
</dbReference>
<evidence type="ECO:0008006" key="5">
    <source>
        <dbReference type="Google" id="ProtNLM"/>
    </source>
</evidence>
<protein>
    <recommendedName>
        <fullName evidence="5">LPXTG-motif cell wall anchor domain-containing protein</fullName>
    </recommendedName>
</protein>
<keyword evidence="4" id="KW-1185">Reference proteome</keyword>
<accession>A0A9W6VBT2</accession>
<dbReference type="AlphaFoldDB" id="A0A9W6VBT2"/>
<sequence length="267" mass="28209">MPRPTRFRLSTVAFVVAALALSAPQAHADPVRRAEVVPLPRTALDAAVAAATTPQAISFARTNFKQGGHPEPATITVAGSGLPVYALAPDFVRGDPAAAPGRFAYVAVVATADDGRQATMAAAPDPDGTWHITGVLSGADEHHLAPNLPTNGVLLNEPQINGWYALTPTAVTLLQASLPQTPLNTPIPLTDYQHQVNTRYADKLPGSTYQNNSGLGFKVTTPAPAAQPPPTPNRTLWWLTLTAIAAVALTTATLAWRRTHSQRRHTP</sequence>
<evidence type="ECO:0000313" key="4">
    <source>
        <dbReference type="Proteomes" id="UP001165042"/>
    </source>
</evidence>
<comment type="caution">
    <text evidence="3">The sequence shown here is derived from an EMBL/GenBank/DDBJ whole genome shotgun (WGS) entry which is preliminary data.</text>
</comment>
<dbReference type="EMBL" id="BSSD01000006">
    <property type="protein sequence ID" value="GLW93273.1"/>
    <property type="molecule type" value="Genomic_DNA"/>
</dbReference>
<evidence type="ECO:0000256" key="1">
    <source>
        <dbReference type="SAM" id="Phobius"/>
    </source>
</evidence>
<evidence type="ECO:0000313" key="3">
    <source>
        <dbReference type="EMBL" id="GLW93273.1"/>
    </source>
</evidence>
<organism evidence="3 4">
    <name type="scientific">Actinokineospora globicatena</name>
    <dbReference type="NCBI Taxonomy" id="103729"/>
    <lineage>
        <taxon>Bacteria</taxon>
        <taxon>Bacillati</taxon>
        <taxon>Actinomycetota</taxon>
        <taxon>Actinomycetes</taxon>
        <taxon>Pseudonocardiales</taxon>
        <taxon>Pseudonocardiaceae</taxon>
        <taxon>Actinokineospora</taxon>
    </lineage>
</organism>
<keyword evidence="1" id="KW-0812">Transmembrane</keyword>
<keyword evidence="2" id="KW-0732">Signal</keyword>
<name>A0A9W6VBT2_9PSEU</name>
<feature type="chain" id="PRO_5040785596" description="LPXTG-motif cell wall anchor domain-containing protein" evidence="2">
    <location>
        <begin position="29"/>
        <end position="267"/>
    </location>
</feature>
<reference evidence="3" key="1">
    <citation type="submission" date="2023-02" db="EMBL/GenBank/DDBJ databases">
        <title>Actinokineospora globicatena NBRC 15670.</title>
        <authorList>
            <person name="Ichikawa N."/>
            <person name="Sato H."/>
            <person name="Tonouchi N."/>
        </authorList>
    </citation>
    <scope>NUCLEOTIDE SEQUENCE</scope>
    <source>
        <strain evidence="3">NBRC 15670</strain>
    </source>
</reference>
<feature type="signal peptide" evidence="2">
    <location>
        <begin position="1"/>
        <end position="28"/>
    </location>
</feature>
<dbReference type="RefSeq" id="WP_285611628.1">
    <property type="nucleotide sequence ID" value="NZ_BSSD01000006.1"/>
</dbReference>
<keyword evidence="1" id="KW-0472">Membrane</keyword>